<protein>
    <submittedName>
        <fullName evidence="2">Uncharacterized protein</fullName>
    </submittedName>
</protein>
<dbReference type="EMBL" id="CP020911">
    <property type="protein sequence ID" value="ARQ13736.1"/>
    <property type="molecule type" value="Genomic_DNA"/>
</dbReference>
<dbReference type="Proteomes" id="UP000194159">
    <property type="component" value="Plasmid pRetNXC12e"/>
</dbReference>
<geneLocation type="plasmid" evidence="3">
    <name>pretnxc12e</name>
</geneLocation>
<accession>A0AAN1ENM5</accession>
<proteinExistence type="predicted"/>
<keyword evidence="1" id="KW-0472">Membrane</keyword>
<evidence type="ECO:0000256" key="1">
    <source>
        <dbReference type="SAM" id="Phobius"/>
    </source>
</evidence>
<evidence type="ECO:0000313" key="2">
    <source>
        <dbReference type="EMBL" id="ARQ13736.1"/>
    </source>
</evidence>
<keyword evidence="1" id="KW-1133">Transmembrane helix</keyword>
<evidence type="ECO:0000313" key="3">
    <source>
        <dbReference type="Proteomes" id="UP000194159"/>
    </source>
</evidence>
<keyword evidence="1" id="KW-0812">Transmembrane</keyword>
<dbReference type="AlphaFoldDB" id="A0AAN1ENM5"/>
<organism evidence="2 3">
    <name type="scientific">Rhizobium etli</name>
    <dbReference type="NCBI Taxonomy" id="29449"/>
    <lineage>
        <taxon>Bacteria</taxon>
        <taxon>Pseudomonadati</taxon>
        <taxon>Pseudomonadota</taxon>
        <taxon>Alphaproteobacteria</taxon>
        <taxon>Hyphomicrobiales</taxon>
        <taxon>Rhizobiaceae</taxon>
        <taxon>Rhizobium/Agrobacterium group</taxon>
        <taxon>Rhizobium</taxon>
    </lineage>
</organism>
<feature type="transmembrane region" description="Helical" evidence="1">
    <location>
        <begin position="12"/>
        <end position="32"/>
    </location>
</feature>
<keyword evidence="2" id="KW-0614">Plasmid</keyword>
<name>A0AAN1ENM5_RHIET</name>
<reference evidence="2 3" key="1">
    <citation type="submission" date="2017-04" db="EMBL/GenBank/DDBJ databases">
        <title>Complete genome sequences of Rhizobium genomic linages associated to common bean (phaseolus vulgaris).</title>
        <authorList>
            <person name="Santamaria R.I."/>
            <person name="Bustos P."/>
            <person name="Perez-Carrascal O."/>
            <person name="Martinez-Flores I."/>
            <person name="Juarez S."/>
            <person name="Lozano L."/>
            <person name="Miranda F."/>
            <person name="Vinuesa P."/>
            <person name="Martinez-Romero E."/>
            <person name="Cevallos M.A."/>
            <person name="Romero D."/>
            <person name="Davila G."/>
            <person name="Gonzalez V."/>
        </authorList>
    </citation>
    <scope>NUCLEOTIDE SEQUENCE [LARGE SCALE GENOMIC DNA]</scope>
    <source>
        <strain evidence="2 3">NXC12</strain>
        <plasmid evidence="3">pretnxc12e</plasmid>
    </source>
</reference>
<gene>
    <name evidence="2" type="ORF">NXC12_PE00134</name>
</gene>
<sequence length="58" mass="6007">MGALSGLTFADFETPGLLVGALFVGIIIGMAVEQLLTATMWRGVASTKIIVKLGRLTG</sequence>